<feature type="non-terminal residue" evidence="1">
    <location>
        <position position="1"/>
    </location>
</feature>
<sequence length="515" mass="56660">LPSLDTINSRLRVRLGEALATVSKESRPLEKVTTTNLDALRAYSLGLKSDDGGDQTQAEILYKHAVALDTDFARARIALGNLYLDMDRRAEAREQLDLALATSNRLGEKDRLLAQAWLTVFSSPRDALEKWKALATLEPDLFQAQGAYAYYLWIHANDFRAAIEADKRNAVPQNPNAGTGHYLLGTLFLGMERYQDAQREFAEAKRIGTVFQNEYVAASFAAQRDYARIAELKSSARPSVTPGQKVSAHLTNLALALDQGKWKDHALEMRAAEKTIGELDPINARVMDNAVLASKLLVATSEQRAQLLASVPTVALDAAAGVDDDVASLDASLLFRAWLATRFGDDVLAARLSSRVSERVRAGDYPALGKLLDLVNASIGARNGHLDESIRNLRAGFDGNELYASHALLMRLLADKGDLRAAREQARWLASHRGRAYTEVAAGEMFIPLNVHSSNLAKLREAEYSIRLRESADARKSLAELRRFWPEDSMPAELAAELRRLDGQIESESKASGGH</sequence>
<evidence type="ECO:0000313" key="2">
    <source>
        <dbReference type="Proteomes" id="UP000198575"/>
    </source>
</evidence>
<accession>A0A1I5BDC1</accession>
<name>A0A1I5BDC1_9GAMM</name>
<dbReference type="InterPro" id="IPR011990">
    <property type="entry name" value="TPR-like_helical_dom_sf"/>
</dbReference>
<dbReference type="Proteomes" id="UP000198575">
    <property type="component" value="Unassembled WGS sequence"/>
</dbReference>
<gene>
    <name evidence="1" type="ORF">SAMN05216289_1681</name>
</gene>
<dbReference type="STRING" id="578942.SAMN05216289_1681"/>
<dbReference type="AlphaFoldDB" id="A0A1I5BDC1"/>
<dbReference type="SUPFAM" id="SSF48452">
    <property type="entry name" value="TPR-like"/>
    <property type="match status" value="1"/>
</dbReference>
<protein>
    <submittedName>
        <fullName evidence="1">Uncharacterized protein</fullName>
    </submittedName>
</protein>
<evidence type="ECO:0000313" key="1">
    <source>
        <dbReference type="EMBL" id="SFN72491.1"/>
    </source>
</evidence>
<proteinExistence type="predicted"/>
<dbReference type="Gene3D" id="1.25.40.10">
    <property type="entry name" value="Tetratricopeptide repeat domain"/>
    <property type="match status" value="1"/>
</dbReference>
<organism evidence="1 2">
    <name type="scientific">Dokdonella immobilis</name>
    <dbReference type="NCBI Taxonomy" id="578942"/>
    <lineage>
        <taxon>Bacteria</taxon>
        <taxon>Pseudomonadati</taxon>
        <taxon>Pseudomonadota</taxon>
        <taxon>Gammaproteobacteria</taxon>
        <taxon>Lysobacterales</taxon>
        <taxon>Rhodanobacteraceae</taxon>
        <taxon>Dokdonella</taxon>
    </lineage>
</organism>
<keyword evidence="2" id="KW-1185">Reference proteome</keyword>
<dbReference type="EMBL" id="FOVF01000068">
    <property type="protein sequence ID" value="SFN72491.1"/>
    <property type="molecule type" value="Genomic_DNA"/>
</dbReference>
<reference evidence="1 2" key="1">
    <citation type="submission" date="2016-10" db="EMBL/GenBank/DDBJ databases">
        <authorList>
            <person name="de Groot N.N."/>
        </authorList>
    </citation>
    <scope>NUCLEOTIDE SEQUENCE [LARGE SCALE GENOMIC DNA]</scope>
    <source>
        <strain evidence="1 2">CGMCC 1.7659</strain>
    </source>
</reference>